<comment type="subcellular location">
    <subcellularLocation>
        <location evidence="1">Cell membrane</location>
        <topology evidence="1">Single-pass type I membrane protein</topology>
    </subcellularLocation>
</comment>
<sequence length="895" mass="99077">MQDLDFHFLNGTLFYRGASGTSISVVNDCGFIVWPGISGRPVLDITGFELGEGNQHTLDAPETWQGQIWGRTGCTFNGSGHGSCKIGDCGSGEMECKGRSATPPITFAQFVIGKDQDYYNVNITNGYNIQMTVETSGGSSLNDPGCMKTGCVDDLNQRCPKELQLESGGGCKSACQAFNTLEYCCNSSIFSEPCKPTAYTQLFRSACPRSVCQVTEGFGCYGNQVFSTPYACVGANYTVRFCPPADTFSTIKVGTQLNYYDQLLSVRGNFTLGFFNSDDTSLVSDRIYTGIWYTGDAKARKVWVANPNKPIISTSTSIIALSIDPGTGNLIITAGGTTLINITDVQAGANPNVTATLEDTGNFRLINEIDKRVLWQSFDHPTNVLLPGMKLGFNKTTGKNWTLTSWLSNESPRSGAFTLSVEPSYEEVWELVIRRRGQLYWTSRNQDLFALDHPGRRLYYNLSYVHNAKGMYLSYASYYLELPMWILTPEGRITDDDDSVFWTPEFCYGYDFGDGCVESRLPLCRRAIEVNENKFNENNGEFDPGMPSVTDSNSSLSISDCFAKCWNDCSCVGFNSNTITGGCSFWSGSNNFLVYPDGSLWSKKYVINSLNLIKSSVGKKTKRHIKWIRIWTPIGIFIPIVILCFVLWYMKKRKQTREDENMNPKISDFGMARIFKENETEAMTGRVVGTYGYMSPEYAMEGTFSVKSDIFSFGVLILEIISGKRNSSFVHLDRTYNLIGYAWELWQQGNALELEDPTIGSTCVVQQFSRTVHVALLCVQESAMDRPTTSDMISMLLNDTISLPAPNRPAFFNGRVGSNLTPKEIKPQHYSLNSMTLTVIEGASGATISLVNDCGFTVWPGISGNPVLNITGFELPEGNRPHLTNSRCVAGSYLG</sequence>
<dbReference type="SUPFAM" id="SSF49870">
    <property type="entry name" value="Osmotin, thaumatin-like protein"/>
    <property type="match status" value="1"/>
</dbReference>
<evidence type="ECO:0000256" key="6">
    <source>
        <dbReference type="ARBA" id="ARBA00022741"/>
    </source>
</evidence>
<accession>A0AAP0DRC3</accession>
<evidence type="ECO:0000259" key="11">
    <source>
        <dbReference type="PROSITE" id="PS50011"/>
    </source>
</evidence>
<feature type="domain" description="Apple" evidence="13">
    <location>
        <begin position="524"/>
        <end position="606"/>
    </location>
</feature>
<dbReference type="Pfam" id="PF00314">
    <property type="entry name" value="Thaumatin"/>
    <property type="match status" value="1"/>
</dbReference>
<keyword evidence="7" id="KW-0418">Kinase</keyword>
<dbReference type="FunFam" id="1.10.510.10:FF:001722">
    <property type="entry name" value="G-type lectin S-receptor-like serine/threonine-protein kinase B120"/>
    <property type="match status" value="1"/>
</dbReference>
<dbReference type="AlphaFoldDB" id="A0AAP0DRC3"/>
<name>A0AAP0DRC3_9ASTR</name>
<dbReference type="InterPro" id="IPR037176">
    <property type="entry name" value="Osmotin/thaumatin-like_sf"/>
</dbReference>
<evidence type="ECO:0000256" key="7">
    <source>
        <dbReference type="ARBA" id="ARBA00022777"/>
    </source>
</evidence>
<evidence type="ECO:0000313" key="14">
    <source>
        <dbReference type="EMBL" id="KAK9077823.1"/>
    </source>
</evidence>
<dbReference type="InterPro" id="IPR001245">
    <property type="entry name" value="Ser-Thr/Tyr_kinase_cat_dom"/>
</dbReference>
<dbReference type="Gene3D" id="2.60.110.10">
    <property type="entry name" value="Thaumatin"/>
    <property type="match status" value="1"/>
</dbReference>
<dbReference type="GO" id="GO:0005524">
    <property type="term" value="F:ATP binding"/>
    <property type="evidence" value="ECO:0007669"/>
    <property type="project" value="UniProtKB-KW"/>
</dbReference>
<keyword evidence="10" id="KW-0472">Membrane</keyword>
<dbReference type="Pfam" id="PF01453">
    <property type="entry name" value="B_lectin"/>
    <property type="match status" value="1"/>
</dbReference>
<reference evidence="14 15" key="1">
    <citation type="submission" date="2024-04" db="EMBL/GenBank/DDBJ databases">
        <title>The reference genome of an endangered Asteraceae, Deinandra increscens subsp. villosa, native to the Central Coast of California.</title>
        <authorList>
            <person name="Guilliams M."/>
            <person name="Hasenstab-Lehman K."/>
            <person name="Meyer R."/>
            <person name="Mcevoy S."/>
        </authorList>
    </citation>
    <scope>NUCLEOTIDE SEQUENCE [LARGE SCALE GENOMIC DNA]</scope>
    <source>
        <tissue evidence="14">Leaf</tissue>
    </source>
</reference>
<keyword evidence="9" id="KW-0325">Glycoprotein</keyword>
<evidence type="ECO:0000256" key="1">
    <source>
        <dbReference type="ARBA" id="ARBA00004251"/>
    </source>
</evidence>
<dbReference type="Gene3D" id="1.10.510.10">
    <property type="entry name" value="Transferase(Phosphotransferase) domain 1"/>
    <property type="match status" value="1"/>
</dbReference>
<gene>
    <name evidence="14" type="ORF">SSX86_006161</name>
</gene>
<dbReference type="PROSITE" id="PS50927">
    <property type="entry name" value="BULB_LECTIN"/>
    <property type="match status" value="1"/>
</dbReference>
<dbReference type="InterPro" id="IPR000719">
    <property type="entry name" value="Prot_kinase_dom"/>
</dbReference>
<dbReference type="PANTHER" id="PTHR27002:SF548">
    <property type="entry name" value="RECEPTOR-LIKE SERINE_THREONINE-PROTEIN KINASE"/>
    <property type="match status" value="1"/>
</dbReference>
<dbReference type="Pfam" id="PF08276">
    <property type="entry name" value="PAN_2"/>
    <property type="match status" value="1"/>
</dbReference>
<dbReference type="Proteomes" id="UP001408789">
    <property type="component" value="Unassembled WGS sequence"/>
</dbReference>
<dbReference type="PANTHER" id="PTHR27002">
    <property type="entry name" value="RECEPTOR-LIKE SERINE/THREONINE-PROTEIN KINASE SD1-8"/>
    <property type="match status" value="1"/>
</dbReference>
<evidence type="ECO:0000256" key="2">
    <source>
        <dbReference type="ARBA" id="ARBA00022475"/>
    </source>
</evidence>
<dbReference type="InterPro" id="IPR001938">
    <property type="entry name" value="Thaumatin"/>
</dbReference>
<dbReference type="PROSITE" id="PS50011">
    <property type="entry name" value="PROTEIN_KINASE_DOM"/>
    <property type="match status" value="1"/>
</dbReference>
<keyword evidence="10" id="KW-1133">Transmembrane helix</keyword>
<evidence type="ECO:0000256" key="9">
    <source>
        <dbReference type="ARBA" id="ARBA00023180"/>
    </source>
</evidence>
<dbReference type="PRINTS" id="PR00347">
    <property type="entry name" value="THAUMATIN"/>
</dbReference>
<evidence type="ECO:0000256" key="10">
    <source>
        <dbReference type="SAM" id="Phobius"/>
    </source>
</evidence>
<feature type="domain" description="Bulb-type lectin" evidence="12">
    <location>
        <begin position="248"/>
        <end position="378"/>
    </location>
</feature>
<dbReference type="PROSITE" id="PS50948">
    <property type="entry name" value="PAN"/>
    <property type="match status" value="1"/>
</dbReference>
<feature type="transmembrane region" description="Helical" evidence="10">
    <location>
        <begin position="630"/>
        <end position="650"/>
    </location>
</feature>
<dbReference type="SUPFAM" id="SSF51110">
    <property type="entry name" value="alpha-D-mannose-specific plant lectins"/>
    <property type="match status" value="1"/>
</dbReference>
<keyword evidence="10" id="KW-0812">Transmembrane</keyword>
<protein>
    <submittedName>
        <fullName evidence="14">Uncharacterized protein</fullName>
    </submittedName>
</protein>
<feature type="domain" description="Protein kinase" evidence="11">
    <location>
        <begin position="406"/>
        <end position="801"/>
    </location>
</feature>
<keyword evidence="5" id="KW-0732">Signal</keyword>
<dbReference type="Gene3D" id="2.90.10.10">
    <property type="entry name" value="Bulb-type lectin domain"/>
    <property type="match status" value="1"/>
</dbReference>
<evidence type="ECO:0000259" key="12">
    <source>
        <dbReference type="PROSITE" id="PS50927"/>
    </source>
</evidence>
<keyword evidence="6" id="KW-0547">Nucleotide-binding</keyword>
<dbReference type="EMBL" id="JBCNJP010000007">
    <property type="protein sequence ID" value="KAK9077823.1"/>
    <property type="molecule type" value="Genomic_DNA"/>
</dbReference>
<evidence type="ECO:0000256" key="8">
    <source>
        <dbReference type="ARBA" id="ARBA00022840"/>
    </source>
</evidence>
<dbReference type="InterPro" id="IPR003609">
    <property type="entry name" value="Pan_app"/>
</dbReference>
<organism evidence="14 15">
    <name type="scientific">Deinandra increscens subsp. villosa</name>
    <dbReference type="NCBI Taxonomy" id="3103831"/>
    <lineage>
        <taxon>Eukaryota</taxon>
        <taxon>Viridiplantae</taxon>
        <taxon>Streptophyta</taxon>
        <taxon>Embryophyta</taxon>
        <taxon>Tracheophyta</taxon>
        <taxon>Spermatophyta</taxon>
        <taxon>Magnoliopsida</taxon>
        <taxon>eudicotyledons</taxon>
        <taxon>Gunneridae</taxon>
        <taxon>Pentapetalae</taxon>
        <taxon>asterids</taxon>
        <taxon>campanulids</taxon>
        <taxon>Asterales</taxon>
        <taxon>Asteraceae</taxon>
        <taxon>Asteroideae</taxon>
        <taxon>Heliantheae alliance</taxon>
        <taxon>Madieae</taxon>
        <taxon>Madiinae</taxon>
        <taxon>Deinandra</taxon>
    </lineage>
</organism>
<keyword evidence="8" id="KW-0067">ATP-binding</keyword>
<keyword evidence="4" id="KW-0808">Transferase</keyword>
<dbReference type="InterPro" id="IPR001480">
    <property type="entry name" value="Bulb-type_lectin_dom"/>
</dbReference>
<keyword evidence="3" id="KW-0723">Serine/threonine-protein kinase</keyword>
<dbReference type="SUPFAM" id="SSF56112">
    <property type="entry name" value="Protein kinase-like (PK-like)"/>
    <property type="match status" value="1"/>
</dbReference>
<dbReference type="InterPro" id="IPR011009">
    <property type="entry name" value="Kinase-like_dom_sf"/>
</dbReference>
<evidence type="ECO:0000256" key="3">
    <source>
        <dbReference type="ARBA" id="ARBA00022527"/>
    </source>
</evidence>
<dbReference type="GO" id="GO:0004674">
    <property type="term" value="F:protein serine/threonine kinase activity"/>
    <property type="evidence" value="ECO:0007669"/>
    <property type="project" value="UniProtKB-KW"/>
</dbReference>
<comment type="caution">
    <text evidence="14">The sequence shown here is derived from an EMBL/GenBank/DDBJ whole genome shotgun (WGS) entry which is preliminary data.</text>
</comment>
<evidence type="ECO:0000256" key="4">
    <source>
        <dbReference type="ARBA" id="ARBA00022679"/>
    </source>
</evidence>
<proteinExistence type="predicted"/>
<keyword evidence="15" id="KW-1185">Reference proteome</keyword>
<dbReference type="InterPro" id="IPR036426">
    <property type="entry name" value="Bulb-type_lectin_dom_sf"/>
</dbReference>
<dbReference type="Pfam" id="PF07714">
    <property type="entry name" value="PK_Tyr_Ser-Thr"/>
    <property type="match status" value="1"/>
</dbReference>
<dbReference type="SMART" id="SM00205">
    <property type="entry name" value="THN"/>
    <property type="match status" value="1"/>
</dbReference>
<dbReference type="SMART" id="SM00108">
    <property type="entry name" value="B_lectin"/>
    <property type="match status" value="1"/>
</dbReference>
<dbReference type="GO" id="GO:0005886">
    <property type="term" value="C:plasma membrane"/>
    <property type="evidence" value="ECO:0007669"/>
    <property type="project" value="UniProtKB-SubCell"/>
</dbReference>
<evidence type="ECO:0000259" key="13">
    <source>
        <dbReference type="PROSITE" id="PS50948"/>
    </source>
</evidence>
<evidence type="ECO:0000313" key="15">
    <source>
        <dbReference type="Proteomes" id="UP001408789"/>
    </source>
</evidence>
<dbReference type="PROSITE" id="PS51367">
    <property type="entry name" value="THAUMATIN_2"/>
    <property type="match status" value="1"/>
</dbReference>
<evidence type="ECO:0000256" key="5">
    <source>
        <dbReference type="ARBA" id="ARBA00022729"/>
    </source>
</evidence>
<keyword evidence="2" id="KW-1003">Cell membrane</keyword>